<dbReference type="InterPro" id="IPR013702">
    <property type="entry name" value="FIST_domain_N"/>
</dbReference>
<evidence type="ECO:0000313" key="4">
    <source>
        <dbReference type="Proteomes" id="UP000216998"/>
    </source>
</evidence>
<organism evidence="3 4">
    <name type="scientific">Niveispirillum lacus</name>
    <dbReference type="NCBI Taxonomy" id="1981099"/>
    <lineage>
        <taxon>Bacteria</taxon>
        <taxon>Pseudomonadati</taxon>
        <taxon>Pseudomonadota</taxon>
        <taxon>Alphaproteobacteria</taxon>
        <taxon>Rhodospirillales</taxon>
        <taxon>Azospirillaceae</taxon>
        <taxon>Niveispirillum</taxon>
    </lineage>
</organism>
<dbReference type="RefSeq" id="WP_094455823.1">
    <property type="nucleotide sequence ID" value="NZ_NOXU01000026.1"/>
</dbReference>
<name>A0A255Z1F7_9PROT</name>
<accession>A0A255Z1F7</accession>
<proteinExistence type="predicted"/>
<dbReference type="Pfam" id="PF08495">
    <property type="entry name" value="FIST"/>
    <property type="match status" value="1"/>
</dbReference>
<sequence>MEDPRDDAPLFASATGTGADWSSAAKDCLNNLTLVPGANFGVLYVTDHLADQLGSVATLLRGVTGVRDWVGTVGLGVLGAGVEIFDRPAVSVLIGRLAAGATRLLGPLTDAMAPLDAATPWLRDHAPLLMLMHGDPRHARLPGLLTDVAGRTGSFIVGGLTASRGEQAVLCGHDINPGLSGIMFDAEVPVATGLSQGCTPIGPVRTVTRSDAHVVMEIDGLPALSVLKADIGPDLAGDLRRIGGLIMAGLPVRGDDRGDRLVRDLTAIDLERGWLAIGETIANGLAIQFCRRDAQAAEVDLDRMLEGLKRRLPTGQAPRAGIYVTCVARGARLFGREGAEIELIHRHLGDFPLTGFAAGGEISNARLYGYTGVLTLFL</sequence>
<protein>
    <submittedName>
        <fullName evidence="3">Histidine kinase</fullName>
    </submittedName>
</protein>
<evidence type="ECO:0000259" key="2">
    <source>
        <dbReference type="SMART" id="SM01204"/>
    </source>
</evidence>
<keyword evidence="3" id="KW-0418">Kinase</keyword>
<reference evidence="3 4" key="1">
    <citation type="submission" date="2017-07" db="EMBL/GenBank/DDBJ databases">
        <title>Niveispirillum cyanobacteriorum sp. nov., isolated from cyanobacterial aggregates in a eutrophic lake.</title>
        <authorList>
            <person name="Cai H."/>
        </authorList>
    </citation>
    <scope>NUCLEOTIDE SEQUENCE [LARGE SCALE GENOMIC DNA]</scope>
    <source>
        <strain evidence="4">TH1-14</strain>
    </source>
</reference>
<dbReference type="EMBL" id="NOXU01000026">
    <property type="protein sequence ID" value="OYQ35333.1"/>
    <property type="molecule type" value="Genomic_DNA"/>
</dbReference>
<dbReference type="OrthoDB" id="9770435at2"/>
<dbReference type="InterPro" id="IPR019494">
    <property type="entry name" value="FIST_C"/>
</dbReference>
<comment type="caution">
    <text evidence="3">The sequence shown here is derived from an EMBL/GenBank/DDBJ whole genome shotgun (WGS) entry which is preliminary data.</text>
</comment>
<evidence type="ECO:0000259" key="1">
    <source>
        <dbReference type="SMART" id="SM00897"/>
    </source>
</evidence>
<dbReference type="PANTHER" id="PTHR14939">
    <property type="entry name" value="F-BOX ONLY PROTEIN 22"/>
    <property type="match status" value="1"/>
</dbReference>
<dbReference type="PANTHER" id="PTHR14939:SF5">
    <property type="entry name" value="F-BOX ONLY PROTEIN 22"/>
    <property type="match status" value="1"/>
</dbReference>
<feature type="domain" description="FIST C-domain" evidence="2">
    <location>
        <begin position="223"/>
        <end position="365"/>
    </location>
</feature>
<keyword evidence="4" id="KW-1185">Reference proteome</keyword>
<keyword evidence="3" id="KW-0808">Transferase</keyword>
<dbReference type="AlphaFoldDB" id="A0A255Z1F7"/>
<dbReference type="SMART" id="SM00897">
    <property type="entry name" value="FIST"/>
    <property type="match status" value="1"/>
</dbReference>
<evidence type="ECO:0000313" key="3">
    <source>
        <dbReference type="EMBL" id="OYQ35333.1"/>
    </source>
</evidence>
<gene>
    <name evidence="3" type="ORF">CHU95_08975</name>
</gene>
<dbReference type="Proteomes" id="UP000216998">
    <property type="component" value="Unassembled WGS sequence"/>
</dbReference>
<dbReference type="GO" id="GO:0016301">
    <property type="term" value="F:kinase activity"/>
    <property type="evidence" value="ECO:0007669"/>
    <property type="project" value="UniProtKB-KW"/>
</dbReference>
<dbReference type="Pfam" id="PF10442">
    <property type="entry name" value="FIST_C"/>
    <property type="match status" value="1"/>
</dbReference>
<dbReference type="SMART" id="SM01204">
    <property type="entry name" value="FIST_C"/>
    <property type="match status" value="1"/>
</dbReference>
<feature type="domain" description="FIST" evidence="1">
    <location>
        <begin position="38"/>
        <end position="222"/>
    </location>
</feature>